<evidence type="ECO:0000256" key="2">
    <source>
        <dbReference type="ARBA" id="ARBA00022691"/>
    </source>
</evidence>
<dbReference type="InterPro" id="IPR058240">
    <property type="entry name" value="rSAM_sf"/>
</dbReference>
<keyword evidence="7" id="KW-1185">Reference proteome</keyword>
<evidence type="ECO:0000256" key="1">
    <source>
        <dbReference type="ARBA" id="ARBA00001966"/>
    </source>
</evidence>
<dbReference type="STRING" id="96773.Tchl_1117"/>
<dbReference type="KEGG" id="tcl:Tchl_1117"/>
<name>A0A1H5STJ2_9RHOO</name>
<dbReference type="RefSeq" id="WP_075147523.1">
    <property type="nucleotide sequence ID" value="NZ_CP018839.1"/>
</dbReference>
<organism evidence="6 7">
    <name type="scientific">Thauera chlorobenzoica</name>
    <dbReference type="NCBI Taxonomy" id="96773"/>
    <lineage>
        <taxon>Bacteria</taxon>
        <taxon>Pseudomonadati</taxon>
        <taxon>Pseudomonadota</taxon>
        <taxon>Betaproteobacteria</taxon>
        <taxon>Rhodocyclales</taxon>
        <taxon>Zoogloeaceae</taxon>
        <taxon>Thauera</taxon>
    </lineage>
</organism>
<dbReference type="GO" id="GO:0003824">
    <property type="term" value="F:catalytic activity"/>
    <property type="evidence" value="ECO:0007669"/>
    <property type="project" value="InterPro"/>
</dbReference>
<dbReference type="Gene3D" id="3.20.20.70">
    <property type="entry name" value="Aldolase class I"/>
    <property type="match status" value="1"/>
</dbReference>
<dbReference type="InterPro" id="IPR050377">
    <property type="entry name" value="Radical_SAM_PqqE_MftC-like"/>
</dbReference>
<dbReference type="CDD" id="cd01335">
    <property type="entry name" value="Radical_SAM"/>
    <property type="match status" value="1"/>
</dbReference>
<gene>
    <name evidence="6" type="ORF">Tchl_1117</name>
</gene>
<evidence type="ECO:0000313" key="7">
    <source>
        <dbReference type="Proteomes" id="UP000185739"/>
    </source>
</evidence>
<dbReference type="AlphaFoldDB" id="A0A1H5STJ2"/>
<evidence type="ECO:0000256" key="4">
    <source>
        <dbReference type="ARBA" id="ARBA00023004"/>
    </source>
</evidence>
<evidence type="ECO:0000256" key="5">
    <source>
        <dbReference type="ARBA" id="ARBA00023014"/>
    </source>
</evidence>
<protein>
    <submittedName>
        <fullName evidence="6">Radical SAM domain protein</fullName>
    </submittedName>
</protein>
<dbReference type="EMBL" id="CP018839">
    <property type="protein sequence ID" value="APR03976.1"/>
    <property type="molecule type" value="Genomic_DNA"/>
</dbReference>
<dbReference type="SUPFAM" id="SSF102114">
    <property type="entry name" value="Radical SAM enzymes"/>
    <property type="match status" value="1"/>
</dbReference>
<keyword evidence="4" id="KW-0408">Iron</keyword>
<dbReference type="PROSITE" id="PS51918">
    <property type="entry name" value="RADICAL_SAM"/>
    <property type="match status" value="1"/>
</dbReference>
<reference evidence="6 7" key="1">
    <citation type="submission" date="2016-12" db="EMBL/GenBank/DDBJ databases">
        <title>Complete genome sequence of Thauera chlorobenzoica, a Betaproteobacterium degrading haloaromatics anaerobically to CO2 and halides.</title>
        <authorList>
            <person name="Goris T."/>
            <person name="Mergelsberg M."/>
            <person name="Boll M."/>
        </authorList>
    </citation>
    <scope>NUCLEOTIDE SEQUENCE [LARGE SCALE GENOMIC DNA]</scope>
    <source>
        <strain evidence="6 7">3CB1</strain>
    </source>
</reference>
<keyword evidence="5" id="KW-0411">Iron-sulfur</keyword>
<keyword evidence="3" id="KW-0479">Metal-binding</keyword>
<dbReference type="GO" id="GO:0046872">
    <property type="term" value="F:metal ion binding"/>
    <property type="evidence" value="ECO:0007669"/>
    <property type="project" value="UniProtKB-KW"/>
</dbReference>
<accession>A0A1H5STJ2</accession>
<comment type="cofactor">
    <cofactor evidence="1">
        <name>[4Fe-4S] cluster</name>
        <dbReference type="ChEBI" id="CHEBI:49883"/>
    </cofactor>
</comment>
<dbReference type="SFLD" id="SFLDG01067">
    <property type="entry name" value="SPASM/twitch_domain_containing"/>
    <property type="match status" value="1"/>
</dbReference>
<dbReference type="SFLD" id="SFLDS00029">
    <property type="entry name" value="Radical_SAM"/>
    <property type="match status" value="1"/>
</dbReference>
<dbReference type="PANTHER" id="PTHR11228">
    <property type="entry name" value="RADICAL SAM DOMAIN PROTEIN"/>
    <property type="match status" value="1"/>
</dbReference>
<dbReference type="Pfam" id="PF04055">
    <property type="entry name" value="Radical_SAM"/>
    <property type="match status" value="1"/>
</dbReference>
<dbReference type="InterPro" id="IPR013785">
    <property type="entry name" value="Aldolase_TIM"/>
</dbReference>
<proteinExistence type="predicted"/>
<dbReference type="OrthoDB" id="9792276at2"/>
<evidence type="ECO:0000256" key="3">
    <source>
        <dbReference type="ARBA" id="ARBA00022723"/>
    </source>
</evidence>
<dbReference type="PANTHER" id="PTHR11228:SF7">
    <property type="entry name" value="PQQA PEPTIDE CYCLASE"/>
    <property type="match status" value="1"/>
</dbReference>
<dbReference type="GO" id="GO:0051536">
    <property type="term" value="F:iron-sulfur cluster binding"/>
    <property type="evidence" value="ECO:0007669"/>
    <property type="project" value="UniProtKB-KW"/>
</dbReference>
<keyword evidence="2" id="KW-0949">S-adenosyl-L-methionine</keyword>
<dbReference type="CDD" id="cd21109">
    <property type="entry name" value="SPASM"/>
    <property type="match status" value="1"/>
</dbReference>
<dbReference type="Proteomes" id="UP000185739">
    <property type="component" value="Chromosome"/>
</dbReference>
<dbReference type="InterPro" id="IPR007197">
    <property type="entry name" value="rSAM"/>
</dbReference>
<evidence type="ECO:0000313" key="6">
    <source>
        <dbReference type="EMBL" id="APR03976.1"/>
    </source>
</evidence>
<sequence>MKPSPLQQPAANARYRIAVNAEWTSKCNALCPMCPRELIEHPQRMSRQTWQQTLARLTPEQVFRTVIAGYGEATTHKHFFDFVDDLRGHPVRFDLVSNGHLLDADKLRHLDGAIDLLMVSFSSIDPAVYRRVHVNLDHTRVMANIQAAQKLLRHTRLAISLTPLPECLPSLPATIDWLRAQGVATLTMSPTLYNRGGGLHAEAPAAGTETLRATIRRHRLRSQEFDFIPSIRDLYRQWRSNRFRCIARNVDVFISSAGEYLYCYNDIGHRHVLGNVATHSIDTVLAERERMAPIPALCDGCNMRRRYGVREVLKTGAAFARSRLAAARGT</sequence>